<evidence type="ECO:0000256" key="2">
    <source>
        <dbReference type="SAM" id="SignalP"/>
    </source>
</evidence>
<dbReference type="RefSeq" id="WP_072577156.1">
    <property type="nucleotide sequence ID" value="NZ_LWHB01000138.1"/>
</dbReference>
<keyword evidence="2" id="KW-0732">Signal</keyword>
<feature type="transmembrane region" description="Helical" evidence="1">
    <location>
        <begin position="182"/>
        <end position="200"/>
    </location>
</feature>
<evidence type="ECO:0000259" key="3">
    <source>
        <dbReference type="Pfam" id="PF04536"/>
    </source>
</evidence>
<proteinExistence type="predicted"/>
<dbReference type="InterPro" id="IPR007621">
    <property type="entry name" value="TPM_dom"/>
</dbReference>
<sequence>MVKRFFCLFIGFWLLTAQAVVPERLTLNAPVIDQAGLLTSSENTQLSAMIRHWHQQGLMQAAVVIVDSTDGMAPFDYAMSLAERWKLGSKQQDNGLLFLIAVGDRTYFILPGYGLEGALPDVSIKRIERNQLVPSFKGGRYFQGIDQTLKAIATQLEADPEIRSQMIAEDKKDSQGDLLEELLPFFIPIFIVTMVLRAVLGRFLGSLLGSGVVFGITVWSVGAGIVAGLFFALFFFVFVQFFSGMNRRGGGIPIIVSGRNDRGGFGGGGFGGGGGYSGGGGGFSGGGAGGSW</sequence>
<keyword evidence="1" id="KW-0812">Transmembrane</keyword>
<keyword evidence="5" id="KW-1185">Reference proteome</keyword>
<protein>
    <submittedName>
        <fullName evidence="4">Domain of uncharacterized function (DUF477)</fullName>
    </submittedName>
</protein>
<feature type="signal peptide" evidence="2">
    <location>
        <begin position="1"/>
        <end position="19"/>
    </location>
</feature>
<accession>A0A380MMT2</accession>
<dbReference type="EMBL" id="UHIC01000001">
    <property type="protein sequence ID" value="SUO93939.1"/>
    <property type="molecule type" value="Genomic_DNA"/>
</dbReference>
<name>A0A380MMT2_9GAMM</name>
<dbReference type="PANTHER" id="PTHR30373">
    <property type="entry name" value="UPF0603 PROTEIN YGCG"/>
    <property type="match status" value="1"/>
</dbReference>
<dbReference type="PANTHER" id="PTHR30373:SF2">
    <property type="entry name" value="UPF0603 PROTEIN YGCG"/>
    <property type="match status" value="1"/>
</dbReference>
<organism evidence="4 5">
    <name type="scientific">Suttonella ornithocola</name>
    <dbReference type="NCBI Taxonomy" id="279832"/>
    <lineage>
        <taxon>Bacteria</taxon>
        <taxon>Pseudomonadati</taxon>
        <taxon>Pseudomonadota</taxon>
        <taxon>Gammaproteobacteria</taxon>
        <taxon>Cardiobacteriales</taxon>
        <taxon>Cardiobacteriaceae</taxon>
        <taxon>Suttonella</taxon>
    </lineage>
</organism>
<feature type="domain" description="TPM" evidence="3">
    <location>
        <begin position="31"/>
        <end position="154"/>
    </location>
</feature>
<evidence type="ECO:0000313" key="5">
    <source>
        <dbReference type="Proteomes" id="UP000254601"/>
    </source>
</evidence>
<feature type="chain" id="PRO_5016657076" evidence="2">
    <location>
        <begin position="20"/>
        <end position="292"/>
    </location>
</feature>
<keyword evidence="1" id="KW-1133">Transmembrane helix</keyword>
<dbReference type="Proteomes" id="UP000254601">
    <property type="component" value="Unassembled WGS sequence"/>
</dbReference>
<dbReference type="AlphaFoldDB" id="A0A380MMT2"/>
<feature type="transmembrane region" description="Helical" evidence="1">
    <location>
        <begin position="212"/>
        <end position="238"/>
    </location>
</feature>
<dbReference type="Pfam" id="PF04536">
    <property type="entry name" value="TPM_phosphatase"/>
    <property type="match status" value="1"/>
</dbReference>
<dbReference type="OrthoDB" id="9810918at2"/>
<evidence type="ECO:0000256" key="1">
    <source>
        <dbReference type="SAM" id="Phobius"/>
    </source>
</evidence>
<gene>
    <name evidence="4" type="ORF">NCTC13337_00472</name>
</gene>
<evidence type="ECO:0000313" key="4">
    <source>
        <dbReference type="EMBL" id="SUO93939.1"/>
    </source>
</evidence>
<dbReference type="Gene3D" id="3.10.310.50">
    <property type="match status" value="1"/>
</dbReference>
<reference evidence="4 5" key="1">
    <citation type="submission" date="2018-06" db="EMBL/GenBank/DDBJ databases">
        <authorList>
            <consortium name="Pathogen Informatics"/>
            <person name="Doyle S."/>
        </authorList>
    </citation>
    <scope>NUCLEOTIDE SEQUENCE [LARGE SCALE GENOMIC DNA]</scope>
    <source>
        <strain evidence="4 5">NCTC13337</strain>
    </source>
</reference>
<keyword evidence="1" id="KW-0472">Membrane</keyword>